<dbReference type="GO" id="GO:0016925">
    <property type="term" value="P:protein sumoylation"/>
    <property type="evidence" value="ECO:0007669"/>
    <property type="project" value="TreeGrafter"/>
</dbReference>
<feature type="region of interest" description="Disordered" evidence="5">
    <location>
        <begin position="742"/>
        <end position="784"/>
    </location>
</feature>
<feature type="region of interest" description="Disordered" evidence="5">
    <location>
        <begin position="680"/>
        <end position="712"/>
    </location>
</feature>
<evidence type="ECO:0000256" key="3">
    <source>
        <dbReference type="ARBA" id="ARBA00022833"/>
    </source>
</evidence>
<name>A0AAW2DZ87_9ROSI</name>
<reference evidence="7 8" key="1">
    <citation type="submission" date="2024-01" db="EMBL/GenBank/DDBJ databases">
        <title>A telomere-to-telomere, gap-free genome of sweet tea (Lithocarpus litseifolius).</title>
        <authorList>
            <person name="Zhou J."/>
        </authorList>
    </citation>
    <scope>NUCLEOTIDE SEQUENCE [LARGE SCALE GENOMIC DNA]</scope>
    <source>
        <strain evidence="7">Zhou-2022a</strain>
        <tissue evidence="7">Leaf</tissue>
    </source>
</reference>
<dbReference type="GO" id="GO:0061665">
    <property type="term" value="F:SUMO ligase activity"/>
    <property type="evidence" value="ECO:0007669"/>
    <property type="project" value="TreeGrafter"/>
</dbReference>
<dbReference type="PANTHER" id="PTHR10782">
    <property type="entry name" value="ZINC FINGER MIZ DOMAIN-CONTAINING PROTEIN"/>
    <property type="match status" value="1"/>
</dbReference>
<dbReference type="GO" id="GO:0000785">
    <property type="term" value="C:chromatin"/>
    <property type="evidence" value="ECO:0007669"/>
    <property type="project" value="TreeGrafter"/>
</dbReference>
<accession>A0AAW2DZ87</accession>
<evidence type="ECO:0000313" key="7">
    <source>
        <dbReference type="EMBL" id="KAL0015882.1"/>
    </source>
</evidence>
<keyword evidence="8" id="KW-1185">Reference proteome</keyword>
<dbReference type="InterPro" id="IPR013083">
    <property type="entry name" value="Znf_RING/FYVE/PHD"/>
</dbReference>
<keyword evidence="2 4" id="KW-0863">Zinc-finger</keyword>
<dbReference type="Pfam" id="PF02891">
    <property type="entry name" value="zf-MIZ"/>
    <property type="match status" value="1"/>
</dbReference>
<evidence type="ECO:0000313" key="8">
    <source>
        <dbReference type="Proteomes" id="UP001459277"/>
    </source>
</evidence>
<feature type="domain" description="SP-RING-type" evidence="6">
    <location>
        <begin position="303"/>
        <end position="384"/>
    </location>
</feature>
<evidence type="ECO:0000256" key="1">
    <source>
        <dbReference type="ARBA" id="ARBA00022723"/>
    </source>
</evidence>
<feature type="region of interest" description="Disordered" evidence="5">
    <location>
        <begin position="410"/>
        <end position="445"/>
    </location>
</feature>
<feature type="compositionally biased region" description="Polar residues" evidence="5">
    <location>
        <begin position="432"/>
        <end position="442"/>
    </location>
</feature>
<dbReference type="EMBL" id="JAZDWU010000001">
    <property type="protein sequence ID" value="KAL0015882.1"/>
    <property type="molecule type" value="Genomic_DNA"/>
</dbReference>
<dbReference type="AlphaFoldDB" id="A0AAW2DZ87"/>
<proteinExistence type="predicted"/>
<keyword evidence="1" id="KW-0479">Metal-binding</keyword>
<gene>
    <name evidence="7" type="ORF">SO802_002951</name>
</gene>
<feature type="region of interest" description="Disordered" evidence="5">
    <location>
        <begin position="796"/>
        <end position="867"/>
    </location>
</feature>
<dbReference type="Proteomes" id="UP001459277">
    <property type="component" value="Unassembled WGS sequence"/>
</dbReference>
<evidence type="ECO:0000256" key="5">
    <source>
        <dbReference type="SAM" id="MobiDB-lite"/>
    </source>
</evidence>
<evidence type="ECO:0000256" key="4">
    <source>
        <dbReference type="PROSITE-ProRule" id="PRU00452"/>
    </source>
</evidence>
<keyword evidence="3" id="KW-0862">Zinc</keyword>
<evidence type="ECO:0000256" key="2">
    <source>
        <dbReference type="ARBA" id="ARBA00022771"/>
    </source>
</evidence>
<feature type="compositionally biased region" description="Basic and acidic residues" evidence="5">
    <location>
        <begin position="410"/>
        <end position="431"/>
    </location>
</feature>
<dbReference type="GO" id="GO:0008270">
    <property type="term" value="F:zinc ion binding"/>
    <property type="evidence" value="ECO:0007669"/>
    <property type="project" value="UniProtKB-KW"/>
</dbReference>
<dbReference type="CDD" id="cd16650">
    <property type="entry name" value="SP-RING_PIAS-like"/>
    <property type="match status" value="1"/>
</dbReference>
<organism evidence="7 8">
    <name type="scientific">Lithocarpus litseifolius</name>
    <dbReference type="NCBI Taxonomy" id="425828"/>
    <lineage>
        <taxon>Eukaryota</taxon>
        <taxon>Viridiplantae</taxon>
        <taxon>Streptophyta</taxon>
        <taxon>Embryophyta</taxon>
        <taxon>Tracheophyta</taxon>
        <taxon>Spermatophyta</taxon>
        <taxon>Magnoliopsida</taxon>
        <taxon>eudicotyledons</taxon>
        <taxon>Gunneridae</taxon>
        <taxon>Pentapetalae</taxon>
        <taxon>rosids</taxon>
        <taxon>fabids</taxon>
        <taxon>Fagales</taxon>
        <taxon>Fagaceae</taxon>
        <taxon>Lithocarpus</taxon>
    </lineage>
</organism>
<evidence type="ECO:0000259" key="6">
    <source>
        <dbReference type="PROSITE" id="PS51044"/>
    </source>
</evidence>
<feature type="compositionally biased region" description="Polar residues" evidence="5">
    <location>
        <begin position="608"/>
        <end position="626"/>
    </location>
</feature>
<feature type="compositionally biased region" description="Polar residues" evidence="5">
    <location>
        <begin position="796"/>
        <end position="820"/>
    </location>
</feature>
<dbReference type="InterPro" id="IPR004181">
    <property type="entry name" value="Znf_MIZ"/>
</dbReference>
<dbReference type="Gene3D" id="3.30.40.10">
    <property type="entry name" value="Zinc/RING finger domain, C3HC4 (zinc finger)"/>
    <property type="match status" value="1"/>
</dbReference>
<sequence>MAGTAVTPSPAAGSMTGLNIGANVSASFVNSFRVAAVAERLATHVQPDFVSDDVEFFNLCLSLARGIDYAVANNEVPPKAQDLPLLLKQVCQRKNSLLLQAPIMVLMISVKNACKIGWFSKKETEELFALANELGSSFCSPGDINSGDSGSLSSVSKIMERFYPRMKMGQTLASLEVQPGYGAYVIDFHISKNTAHSPQEKIWLFVAQTDSIETSACIISPPQVNFLLNGKGVDRRTNVHVDAGPQLPTNVTHMLKYGTNLLQAVGQFNGRYVIFVAFMSVMSSPDTPVLLDYVQPAVATVDSDSDIIEGPSRISLNCPISYARIGTPVKGHSCKHLQCFDFGNFVDINSRRPSWRCPHCNQYVCYLDIRLDQNMVKNNYCSSQVLREVGENVSEVIISADGSWKAVLESDDHVHPSREKTLKCQNEKTEQQESTSVSNSLPNVLDLTEDNDEMEVVSAGETEDRKPTLASLPVASNLTLLPDSNTTSGFNQNSYSLFEDYWSGVLNSVSTSSAWSQRVGGISEPIPANLMQSPLLTDAVSPALNLEPEGHGNTNFTTSLIQSQSSPNNFQLQQSQYAHSINEYGRLPNLPFIPRHVNRTPIAVQALPAQSQTPNPQERPRSSLTPNGPLISPQVALPMAPTADTFNTICSDMERQQHFRAHMNPLQVSDIPSSLLQRPSVIQSRDHQDRSHASSRSHVSSPSVPPGLGHTAQSRLQSHYKATSGLLTEFQNSHLQQAFNPRMPQSVGQSSSPIPPSSHPSRTQVQQGGGQVGISHRAGTTGSQPARYMVNQNRYHPQNSRQAPSVPLLNQTSRTGQSLPVSADGLRASTGEQRGNMGGMSQAVPRADGLLDSTSEQNWRPSGRMRGSLSGRAYSDALSQFMIQPTQTAQTARPPPNLTPPASNVLPQLQALIANNKNAHSPQTSNIQ</sequence>
<dbReference type="PROSITE" id="PS51044">
    <property type="entry name" value="ZF_SP_RING"/>
    <property type="match status" value="1"/>
</dbReference>
<dbReference type="PANTHER" id="PTHR10782:SF4">
    <property type="entry name" value="TONALLI, ISOFORM E"/>
    <property type="match status" value="1"/>
</dbReference>
<feature type="region of interest" description="Disordered" evidence="5">
    <location>
        <begin position="606"/>
        <end position="635"/>
    </location>
</feature>
<protein>
    <recommendedName>
        <fullName evidence="6">SP-RING-type domain-containing protein</fullName>
    </recommendedName>
</protein>
<comment type="caution">
    <text evidence="7">The sequence shown here is derived from an EMBL/GenBank/DDBJ whole genome shotgun (WGS) entry which is preliminary data.</text>
</comment>